<reference evidence="2 3" key="1">
    <citation type="submission" date="2014-09" db="EMBL/GenBank/DDBJ databases">
        <title>Draft genome of Bradyrhizobium japonicum Is-34.</title>
        <authorList>
            <person name="Tsurumaru H."/>
            <person name="Yamakawa T."/>
            <person name="Hashimoto S."/>
            <person name="Okizaki K."/>
            <person name="Kanesaki Y."/>
            <person name="Yoshikawa H."/>
            <person name="Yajima S."/>
        </authorList>
    </citation>
    <scope>NUCLEOTIDE SEQUENCE [LARGE SCALE GENOMIC DNA]</scope>
    <source>
        <strain evidence="2 3">Is-34</strain>
    </source>
</reference>
<feature type="signal peptide" evidence="1">
    <location>
        <begin position="1"/>
        <end position="20"/>
    </location>
</feature>
<dbReference type="RefSeq" id="WP_016844144.1">
    <property type="nucleotide sequence ID" value="NZ_JRPN01000010.1"/>
</dbReference>
<organism evidence="2 3">
    <name type="scientific">Bradyrhizobium japonicum</name>
    <dbReference type="NCBI Taxonomy" id="375"/>
    <lineage>
        <taxon>Bacteria</taxon>
        <taxon>Pseudomonadati</taxon>
        <taxon>Pseudomonadota</taxon>
        <taxon>Alphaproteobacteria</taxon>
        <taxon>Hyphomicrobiales</taxon>
        <taxon>Nitrobacteraceae</taxon>
        <taxon>Bradyrhizobium</taxon>
    </lineage>
</organism>
<sequence length="83" mass="8436">MKRILLATVSVLAFASPSFAAETGKTVGQSPSSFYLAQDTATMKCQIVESQPAAGGSMKVVGAAHTTKASAEAALKADKTCAK</sequence>
<gene>
    <name evidence="2" type="ORF">MA20_12180</name>
</gene>
<dbReference type="AlphaFoldDB" id="A0A0A3Y228"/>
<accession>A0A0A3Y228</accession>
<dbReference type="EMBL" id="JRPN01000010">
    <property type="protein sequence ID" value="KGT79604.1"/>
    <property type="molecule type" value="Genomic_DNA"/>
</dbReference>
<proteinExistence type="predicted"/>
<keyword evidence="1" id="KW-0732">Signal</keyword>
<evidence type="ECO:0000313" key="3">
    <source>
        <dbReference type="Proteomes" id="UP000030377"/>
    </source>
</evidence>
<protein>
    <submittedName>
        <fullName evidence="2">Uncharacterized protein</fullName>
    </submittedName>
</protein>
<dbReference type="Proteomes" id="UP000030377">
    <property type="component" value="Unassembled WGS sequence"/>
</dbReference>
<evidence type="ECO:0000313" key="2">
    <source>
        <dbReference type="EMBL" id="KGT79604.1"/>
    </source>
</evidence>
<evidence type="ECO:0000256" key="1">
    <source>
        <dbReference type="SAM" id="SignalP"/>
    </source>
</evidence>
<name>A0A0A3Y228_BRAJP</name>
<feature type="chain" id="PRO_5002017439" evidence="1">
    <location>
        <begin position="21"/>
        <end position="83"/>
    </location>
</feature>
<comment type="caution">
    <text evidence="2">The sequence shown here is derived from an EMBL/GenBank/DDBJ whole genome shotgun (WGS) entry which is preliminary data.</text>
</comment>